<dbReference type="InterPro" id="IPR035901">
    <property type="entry name" value="GIY-YIG_endonuc_sf"/>
</dbReference>
<dbReference type="Pfam" id="PF01541">
    <property type="entry name" value="GIY-YIG"/>
    <property type="match status" value="1"/>
</dbReference>
<name>A0ABS1IX18_9FIRM</name>
<dbReference type="CDD" id="cd10456">
    <property type="entry name" value="GIY-YIG_UPF0213"/>
    <property type="match status" value="1"/>
</dbReference>
<dbReference type="SUPFAM" id="SSF82771">
    <property type="entry name" value="GIY-YIG endonuclease"/>
    <property type="match status" value="1"/>
</dbReference>
<accession>A0ABS1IX18</accession>
<comment type="similarity">
    <text evidence="1">Belongs to the UPF0213 family.</text>
</comment>
<keyword evidence="4" id="KW-1185">Reference proteome</keyword>
<reference evidence="3 4" key="1">
    <citation type="submission" date="2021-01" db="EMBL/GenBank/DDBJ databases">
        <title>Isolation and description of Catonella massiliensis sp. nov., a novel Catonella species, isolated from a stable periodontitis subject.</title>
        <authorList>
            <person name="Antezack A."/>
            <person name="Boxberger M."/>
            <person name="La Scola B."/>
            <person name="Monnet-Corti V."/>
        </authorList>
    </citation>
    <scope>NUCLEOTIDE SEQUENCE [LARGE SCALE GENOMIC DNA]</scope>
    <source>
        <strain evidence="3 4">Marseille-Q4567</strain>
    </source>
</reference>
<dbReference type="EMBL" id="JAEPRJ010000001">
    <property type="protein sequence ID" value="MBK5896372.1"/>
    <property type="molecule type" value="Genomic_DNA"/>
</dbReference>
<dbReference type="PANTHER" id="PTHR34477">
    <property type="entry name" value="UPF0213 PROTEIN YHBQ"/>
    <property type="match status" value="1"/>
</dbReference>
<feature type="domain" description="GIY-YIG" evidence="2">
    <location>
        <begin position="1"/>
        <end position="77"/>
    </location>
</feature>
<sequence>MKYHIYILRCADNTYYTGFATDVEKRLAEHNSGKGAKYTRGRTPCTLVYTESFEDRSSAMKREWEIKHRLSREEKERLISSK</sequence>
<proteinExistence type="inferred from homology"/>
<dbReference type="RefSeq" id="WP_208427950.1">
    <property type="nucleotide sequence ID" value="NZ_JAEPRJ010000001.1"/>
</dbReference>
<gene>
    <name evidence="3" type="ORF">JJN12_01025</name>
</gene>
<dbReference type="PROSITE" id="PS50164">
    <property type="entry name" value="GIY_YIG"/>
    <property type="match status" value="1"/>
</dbReference>
<dbReference type="InterPro" id="IPR000305">
    <property type="entry name" value="GIY-YIG_endonuc"/>
</dbReference>
<comment type="caution">
    <text evidence="3">The sequence shown here is derived from an EMBL/GenBank/DDBJ whole genome shotgun (WGS) entry which is preliminary data.</text>
</comment>
<dbReference type="Proteomes" id="UP000604730">
    <property type="component" value="Unassembled WGS sequence"/>
</dbReference>
<evidence type="ECO:0000313" key="3">
    <source>
        <dbReference type="EMBL" id="MBK5896372.1"/>
    </source>
</evidence>
<organism evidence="3 4">
    <name type="scientific">Catonella massiliensis</name>
    <dbReference type="NCBI Taxonomy" id="2799636"/>
    <lineage>
        <taxon>Bacteria</taxon>
        <taxon>Bacillati</taxon>
        <taxon>Bacillota</taxon>
        <taxon>Clostridia</taxon>
        <taxon>Lachnospirales</taxon>
        <taxon>Lachnospiraceae</taxon>
        <taxon>Catonella</taxon>
    </lineage>
</organism>
<evidence type="ECO:0000256" key="1">
    <source>
        <dbReference type="ARBA" id="ARBA00007435"/>
    </source>
</evidence>
<dbReference type="InterPro" id="IPR050190">
    <property type="entry name" value="UPF0213_domain"/>
</dbReference>
<evidence type="ECO:0000313" key="4">
    <source>
        <dbReference type="Proteomes" id="UP000604730"/>
    </source>
</evidence>
<protein>
    <submittedName>
        <fullName evidence="3">GIY-YIG nuclease family protein</fullName>
    </submittedName>
</protein>
<dbReference type="Gene3D" id="3.40.1440.10">
    <property type="entry name" value="GIY-YIG endonuclease"/>
    <property type="match status" value="1"/>
</dbReference>
<evidence type="ECO:0000259" key="2">
    <source>
        <dbReference type="PROSITE" id="PS50164"/>
    </source>
</evidence>
<dbReference type="PANTHER" id="PTHR34477:SF1">
    <property type="entry name" value="UPF0213 PROTEIN YHBQ"/>
    <property type="match status" value="1"/>
</dbReference>